<dbReference type="Proteomes" id="UP000030746">
    <property type="component" value="Unassembled WGS sequence"/>
</dbReference>
<feature type="compositionally biased region" description="Polar residues" evidence="6">
    <location>
        <begin position="398"/>
        <end position="408"/>
    </location>
</feature>
<feature type="coiled-coil region" evidence="5">
    <location>
        <begin position="1605"/>
        <end position="1639"/>
    </location>
</feature>
<feature type="compositionally biased region" description="Basic residues" evidence="6">
    <location>
        <begin position="422"/>
        <end position="431"/>
    </location>
</feature>
<feature type="region of interest" description="Disordered" evidence="6">
    <location>
        <begin position="1050"/>
        <end position="1074"/>
    </location>
</feature>
<feature type="region of interest" description="Disordered" evidence="6">
    <location>
        <begin position="594"/>
        <end position="675"/>
    </location>
</feature>
<feature type="compositionally biased region" description="Low complexity" evidence="6">
    <location>
        <begin position="491"/>
        <end position="509"/>
    </location>
</feature>
<keyword evidence="3" id="KW-0862">Zinc</keyword>
<proteinExistence type="predicted"/>
<dbReference type="InterPro" id="IPR003618">
    <property type="entry name" value="TFIIS_cen_dom"/>
</dbReference>
<dbReference type="PANTHER" id="PTHR11477:SF51">
    <property type="entry name" value="PROTEIN PARTNER OF SNF, ISOFORM B"/>
    <property type="match status" value="1"/>
</dbReference>
<feature type="compositionally biased region" description="Basic and acidic residues" evidence="6">
    <location>
        <begin position="1692"/>
        <end position="1712"/>
    </location>
</feature>
<feature type="compositionally biased region" description="Basic and acidic residues" evidence="6">
    <location>
        <begin position="898"/>
        <end position="913"/>
    </location>
</feature>
<evidence type="ECO:0000256" key="2">
    <source>
        <dbReference type="ARBA" id="ARBA00022771"/>
    </source>
</evidence>
<evidence type="ECO:0000259" key="8">
    <source>
        <dbReference type="PROSITE" id="PS51321"/>
    </source>
</evidence>
<evidence type="ECO:0008006" key="11">
    <source>
        <dbReference type="Google" id="ProtNLM"/>
    </source>
</evidence>
<feature type="compositionally biased region" description="Polar residues" evidence="6">
    <location>
        <begin position="19"/>
        <end position="33"/>
    </location>
</feature>
<dbReference type="SMART" id="SM00249">
    <property type="entry name" value="PHD"/>
    <property type="match status" value="1"/>
</dbReference>
<keyword evidence="5" id="KW-0175">Coiled coil</keyword>
<feature type="compositionally biased region" description="Basic and acidic residues" evidence="6">
    <location>
        <begin position="2225"/>
        <end position="2235"/>
    </location>
</feature>
<dbReference type="SMART" id="SM00510">
    <property type="entry name" value="TFS2M"/>
    <property type="match status" value="1"/>
</dbReference>
<dbReference type="InterPro" id="IPR012921">
    <property type="entry name" value="SPOC_C"/>
</dbReference>
<dbReference type="InterPro" id="IPR011011">
    <property type="entry name" value="Znf_FYVE_PHD"/>
</dbReference>
<feature type="region of interest" description="Disordered" evidence="6">
    <location>
        <begin position="1"/>
        <end position="84"/>
    </location>
</feature>
<feature type="region of interest" description="Disordered" evidence="6">
    <location>
        <begin position="197"/>
        <end position="570"/>
    </location>
</feature>
<dbReference type="InterPro" id="IPR013083">
    <property type="entry name" value="Znf_RING/FYVE/PHD"/>
</dbReference>
<feature type="compositionally biased region" description="Basic and acidic residues" evidence="6">
    <location>
        <begin position="1057"/>
        <end position="1074"/>
    </location>
</feature>
<dbReference type="OrthoDB" id="1884872at2759"/>
<dbReference type="PROSITE" id="PS51321">
    <property type="entry name" value="TFIIS_CENTRAL"/>
    <property type="match status" value="1"/>
</dbReference>
<feature type="compositionally biased region" description="Polar residues" evidence="6">
    <location>
        <begin position="2197"/>
        <end position="2208"/>
    </location>
</feature>
<dbReference type="InterPro" id="IPR036575">
    <property type="entry name" value="TFIIS_cen_dom_sf"/>
</dbReference>
<dbReference type="Pfam" id="PF00628">
    <property type="entry name" value="PHD"/>
    <property type="match status" value="1"/>
</dbReference>
<evidence type="ECO:0000256" key="6">
    <source>
        <dbReference type="SAM" id="MobiDB-lite"/>
    </source>
</evidence>
<dbReference type="SUPFAM" id="SSF46942">
    <property type="entry name" value="Elongation factor TFIIS domain 2"/>
    <property type="match status" value="1"/>
</dbReference>
<feature type="compositionally biased region" description="Low complexity" evidence="6">
    <location>
        <begin position="1352"/>
        <end position="1362"/>
    </location>
</feature>
<dbReference type="RefSeq" id="XP_009050146.1">
    <property type="nucleotide sequence ID" value="XM_009051898.1"/>
</dbReference>
<feature type="region of interest" description="Disordered" evidence="6">
    <location>
        <begin position="1424"/>
        <end position="1573"/>
    </location>
</feature>
<dbReference type="Gene3D" id="3.30.40.10">
    <property type="entry name" value="Zinc/RING finger domain, C3HC4 (zinc finger)"/>
    <property type="match status" value="1"/>
</dbReference>
<dbReference type="Pfam" id="PF07744">
    <property type="entry name" value="SPOC"/>
    <property type="match status" value="1"/>
</dbReference>
<feature type="compositionally biased region" description="Basic and acidic residues" evidence="6">
    <location>
        <begin position="410"/>
        <end position="421"/>
    </location>
</feature>
<accession>V4APQ5</accession>
<evidence type="ECO:0000256" key="5">
    <source>
        <dbReference type="SAM" id="Coils"/>
    </source>
</evidence>
<feature type="compositionally biased region" description="Basic residues" evidence="6">
    <location>
        <begin position="311"/>
        <end position="320"/>
    </location>
</feature>
<feature type="compositionally biased region" description="Polar residues" evidence="6">
    <location>
        <begin position="1481"/>
        <end position="1497"/>
    </location>
</feature>
<feature type="compositionally biased region" description="Basic and acidic residues" evidence="6">
    <location>
        <begin position="1820"/>
        <end position="1834"/>
    </location>
</feature>
<evidence type="ECO:0000259" key="7">
    <source>
        <dbReference type="PROSITE" id="PS50016"/>
    </source>
</evidence>
<feature type="compositionally biased region" description="Polar residues" evidence="6">
    <location>
        <begin position="1390"/>
        <end position="1399"/>
    </location>
</feature>
<feature type="compositionally biased region" description="Basic residues" evidence="6">
    <location>
        <begin position="849"/>
        <end position="862"/>
    </location>
</feature>
<feature type="compositionally biased region" description="Basic and acidic residues" evidence="6">
    <location>
        <begin position="1894"/>
        <end position="1903"/>
    </location>
</feature>
<gene>
    <name evidence="9" type="ORF">LOTGIDRAFT_238832</name>
</gene>
<dbReference type="InterPro" id="IPR019787">
    <property type="entry name" value="Znf_PHD-finger"/>
</dbReference>
<feature type="region of interest" description="Disordered" evidence="6">
    <location>
        <begin position="1652"/>
        <end position="1714"/>
    </location>
</feature>
<feature type="compositionally biased region" description="Low complexity" evidence="6">
    <location>
        <begin position="46"/>
        <end position="74"/>
    </location>
</feature>
<dbReference type="SUPFAM" id="SSF57903">
    <property type="entry name" value="FYVE/PHD zinc finger"/>
    <property type="match status" value="1"/>
</dbReference>
<dbReference type="KEGG" id="lgi:LOTGIDRAFT_238832"/>
<name>V4APQ5_LOTGI</name>
<organism evidence="9 10">
    <name type="scientific">Lottia gigantea</name>
    <name type="common">Giant owl limpet</name>
    <dbReference type="NCBI Taxonomy" id="225164"/>
    <lineage>
        <taxon>Eukaryota</taxon>
        <taxon>Metazoa</taxon>
        <taxon>Spiralia</taxon>
        <taxon>Lophotrochozoa</taxon>
        <taxon>Mollusca</taxon>
        <taxon>Gastropoda</taxon>
        <taxon>Patellogastropoda</taxon>
        <taxon>Lottioidea</taxon>
        <taxon>Lottiidae</taxon>
        <taxon>Lottia</taxon>
    </lineage>
</organism>
<dbReference type="CDD" id="cd15552">
    <property type="entry name" value="PHD_PHF3_like"/>
    <property type="match status" value="1"/>
</dbReference>
<reference evidence="9 10" key="1">
    <citation type="journal article" date="2013" name="Nature">
        <title>Insights into bilaterian evolution from three spiralian genomes.</title>
        <authorList>
            <person name="Simakov O."/>
            <person name="Marletaz F."/>
            <person name="Cho S.J."/>
            <person name="Edsinger-Gonzales E."/>
            <person name="Havlak P."/>
            <person name="Hellsten U."/>
            <person name="Kuo D.H."/>
            <person name="Larsson T."/>
            <person name="Lv J."/>
            <person name="Arendt D."/>
            <person name="Savage R."/>
            <person name="Osoegawa K."/>
            <person name="de Jong P."/>
            <person name="Grimwood J."/>
            <person name="Chapman J.A."/>
            <person name="Shapiro H."/>
            <person name="Aerts A."/>
            <person name="Otillar R.P."/>
            <person name="Terry A.Y."/>
            <person name="Boore J.L."/>
            <person name="Grigoriev I.V."/>
            <person name="Lindberg D.R."/>
            <person name="Seaver E.C."/>
            <person name="Weisblat D.A."/>
            <person name="Putnam N.H."/>
            <person name="Rokhsar D.S."/>
        </authorList>
    </citation>
    <scope>NUCLEOTIDE SEQUENCE [LARGE SCALE GENOMIC DNA]</scope>
</reference>
<dbReference type="InterPro" id="IPR001965">
    <property type="entry name" value="Znf_PHD"/>
</dbReference>
<evidence type="ECO:0000313" key="10">
    <source>
        <dbReference type="Proteomes" id="UP000030746"/>
    </source>
</evidence>
<dbReference type="GeneID" id="20250882"/>
<keyword evidence="1" id="KW-0479">Metal-binding</keyword>
<protein>
    <recommendedName>
        <fullName evidence="11">Death-inducer obliterator 1</fullName>
    </recommendedName>
</protein>
<feature type="compositionally biased region" description="Basic and acidic residues" evidence="6">
    <location>
        <begin position="2015"/>
        <end position="2030"/>
    </location>
</feature>
<feature type="compositionally biased region" description="Basic and acidic residues" evidence="6">
    <location>
        <begin position="233"/>
        <end position="273"/>
    </location>
</feature>
<feature type="compositionally biased region" description="Low complexity" evidence="6">
    <location>
        <begin position="1498"/>
        <end position="1515"/>
    </location>
</feature>
<feature type="compositionally biased region" description="Basic residues" evidence="6">
    <location>
        <begin position="2215"/>
        <end position="2224"/>
    </location>
</feature>
<dbReference type="PANTHER" id="PTHR11477">
    <property type="entry name" value="TRANSCRIPTION FACTOR S-II ZINC FINGER DOMAIN-CONTAINING PROTEIN"/>
    <property type="match status" value="1"/>
</dbReference>
<feature type="region of interest" description="Disordered" evidence="6">
    <location>
        <begin position="1915"/>
        <end position="1939"/>
    </location>
</feature>
<dbReference type="PROSITE" id="PS50016">
    <property type="entry name" value="ZF_PHD_2"/>
    <property type="match status" value="1"/>
</dbReference>
<feature type="compositionally biased region" description="Polar residues" evidence="6">
    <location>
        <begin position="1882"/>
        <end position="1893"/>
    </location>
</feature>
<feature type="domain" description="PHD-type" evidence="7">
    <location>
        <begin position="733"/>
        <end position="787"/>
    </location>
</feature>
<dbReference type="OMA" id="GYFFKPY"/>
<dbReference type="Gene3D" id="1.10.472.30">
    <property type="entry name" value="Transcription elongation factor S-II, central domain"/>
    <property type="match status" value="1"/>
</dbReference>
<keyword evidence="10" id="KW-1185">Reference proteome</keyword>
<feature type="region of interest" description="Disordered" evidence="6">
    <location>
        <begin position="1333"/>
        <end position="1405"/>
    </location>
</feature>
<feature type="region of interest" description="Disordered" evidence="6">
    <location>
        <begin position="809"/>
        <end position="917"/>
    </location>
</feature>
<evidence type="ECO:0000256" key="3">
    <source>
        <dbReference type="ARBA" id="ARBA00022833"/>
    </source>
</evidence>
<feature type="compositionally biased region" description="Basic residues" evidence="6">
    <location>
        <begin position="1558"/>
        <end position="1570"/>
    </location>
</feature>
<feature type="compositionally biased region" description="Acidic residues" evidence="6">
    <location>
        <begin position="1443"/>
        <end position="1455"/>
    </location>
</feature>
<dbReference type="CDD" id="cd21541">
    <property type="entry name" value="SPOC_PHF3-like"/>
    <property type="match status" value="1"/>
</dbReference>
<dbReference type="GO" id="GO:0008270">
    <property type="term" value="F:zinc ion binding"/>
    <property type="evidence" value="ECO:0007669"/>
    <property type="project" value="UniProtKB-KW"/>
</dbReference>
<sequence>MSEVSREDTATLNDVAEGQGQSEKASAASTGTGTDDLELSQKQEESQAQESRQQTAAQGQGQTSTTAASIGTGTDDLEEADQGQGQEAWNLDSYLQSQGEDKNPFSGLSDEHLNQLEDVLSSDAVKSLLQQAEFQNLETSLITSMDGPSTSQDFSIDEATAHQIIQDGVREHELAVIAAAFNDHAYAMPLVRQPPQNLPTSVEPLDTPSPSYEPIESPSSSFKPPATPTSSKGKREEDKSPHEPIRRSTRISDAEQREMAEKILQENRQKAREALLNQEDKEEEKEEPKKGKRGRKPKTETDPANPLNTKWNKKNRRTRSAKNGEEEEAESGEEGGGATEEDTPKPPAVRGKKATEGTETPPPMKRVSRGKWKNPLFKDRPESPASPAKTPASPASAKGNNSPALTRSTLKKDDSESDNKPTPKRGRGRKKKQEEEDEEEADKKTAADVKTAATKKAAEEKNGDASVENIPYSEFITQLDTKPKGKKGAAKKGVVTGKKGLQKTGTVQTKKGKVKVKDQKEAGSQSSEEDIPLGQLQQRTKPKKVKPKLKATLTEQPTATEEADDEDLPLKTLSKLAKSPSKLKKLKAAISSKRTVKILHKKPGMAGKSKFLKTLKPPSQMKMMQEKKKKLAEKKRLAMEQKLAEEEAKKEPETPKTPTSVDKNAAKRKARKSETEVFIDPTMTDLFKPDGMIVHEHEKEAPAPEVKFDAKESDGGLSFEDDENDEDWLDPNTVYCLCRKPHSNRFMIECDCCEKWFHGSCVGVTETMGKEFEALDMNFVCPVCTEAGKQPKPKPIPVKTFHSPVKVFSSDSKVSSTTVSGDTPKSKHRHHSKSDAETSSSKSSEKSSSSKHHHRHHHHKDSKHRDKSRDHSRDKDRKDHKDRHRSHSKDHKRSKHHKQEDKKPSEKKDEGPDPVRLNVRKHLRDALSNRAEHADDVLLSSSEIKAISLSIEEEMFNYFKDVGHKYRNKYRSLIFNIKDTKNNGLFRKILNGKIRASKLVQMSSTELASKELAEWRKMETKHTLKLIEETEKKAAKESFHIRKKTHKGEIELDEDMSNLRDEAEKPTPNKPKIEPKADLLSELIVDTTDKHRMHLFDLNCKICTGKQAPPSEESTPKKVTIAHSVDKEKVEEATKETTVDIKKAEQVVKEALANVKKTKVELPDSPVTVRSPDSALQSGLEESRAKFKPSGPVMWKGFIHMQEFNKFFTSAYRVSGPTDGMSFADTIQICGRIIPEQIWDYLSKIKQAGTRDVCVIRFIPAGDDEKTSYINLYSYLNSRARCGVVGNSPKQVKDFYIIPLASHSRIPQTLLPFDGPGLEENRPHMLIGVLVRQKSKPPKSPLVKEASKSKHSSSSYSSASSSKKPRLSVDSPSYSHKEKKTSMYVPKVVTPSSNSSSEPGTPAGYKEIQDPIIKAYAMEEVVPIETEESSANDTEAYSPGRVEEEEVPYDPEFEENNTSSGPSSAMARAMELTLATIGEPSVSSKPPSDVTKSNVTISLKSSVSQSKPTSSQPSTSKKEVKSCLKNPISSSGSEDLILLPQDTPSSAAIPSTSGASTSHHHQHQHQHHSKPGINIEKLVQQIANSTNRSEITALMVTALAASKDATDQQKVLADLTRKVEEQKKLLAKKKAEIESVRASTIALTATASSLSTASQPAVTHVTESPEKQRTSSVQKTPPKVDYVVAVKHSKHDAKENSTKKVDSKPEEKDSKDAVTSAAPILPVTPITTKELDSIQISKALDALKTTKMLDNLVSVFKSTQSKTPVATSATPLPIEAEVEAKAESISVSAMKPHEMPLALQALMKDVMGHGSESGIKSKKIQKEKEKKTEEPKSDLEEDKDSLAIFKGVNRREKNVIPGLDDLPIASVLIDVKVRESVAASDGESSASDTQTSTDEAKLDKDYRSEKKSDIIDISLDKDDRQAHSLDKDDRKTHSLDKDDRIVRGMLPRFIPTQSKKDWAAPATTSEQVATWPTTTDVDHRKFPQAVTVNVSTPQPPTNAPPVAKEGKFRPVGVPKTEEMNEDVDHRKLDGPMRPIGGSSDPFGFGTQDVDMRRPPTGQAPLLPPPLPPVSNAGPRPLLSTPVFQGNQPPFRPPFPAGDQRFRAPGPESTMKRGPPFQPTLSDGEPSDKRPRFPGTGPGFRQPLMRPPAPPGTEPITLMPPGMPPLPSEPLLPPPLPPLPSETVQDKDLRGAGGDTSRFGNGNRQSSPQLEDRDRFGHHHRRQHDRYHNRDKDYRSRNRNRRR</sequence>
<dbReference type="GO" id="GO:0006351">
    <property type="term" value="P:DNA-templated transcription"/>
    <property type="evidence" value="ECO:0007669"/>
    <property type="project" value="InterPro"/>
</dbReference>
<dbReference type="EMBL" id="KB201091">
    <property type="protein sequence ID" value="ESO99187.1"/>
    <property type="molecule type" value="Genomic_DNA"/>
</dbReference>
<feature type="region of interest" description="Disordered" evidence="6">
    <location>
        <begin position="1952"/>
        <end position="2242"/>
    </location>
</feature>
<dbReference type="PROSITE" id="PS01359">
    <property type="entry name" value="ZF_PHD_1"/>
    <property type="match status" value="1"/>
</dbReference>
<feature type="compositionally biased region" description="Polar residues" evidence="6">
    <location>
        <begin position="1542"/>
        <end position="1557"/>
    </location>
</feature>
<feature type="compositionally biased region" description="Basic and acidic residues" evidence="6">
    <location>
        <begin position="634"/>
        <end position="654"/>
    </location>
</feature>
<dbReference type="STRING" id="225164.V4APQ5"/>
<dbReference type="CTD" id="20250882"/>
<dbReference type="Pfam" id="PF07500">
    <property type="entry name" value="TFIIS_M"/>
    <property type="match status" value="1"/>
</dbReference>
<feature type="compositionally biased region" description="Low complexity" evidence="6">
    <location>
        <begin position="383"/>
        <end position="397"/>
    </location>
</feature>
<feature type="region of interest" description="Disordered" evidence="6">
    <location>
        <begin position="1809"/>
        <end position="1839"/>
    </location>
</feature>
<dbReference type="InterPro" id="IPR019786">
    <property type="entry name" value="Zinc_finger_PHD-type_CS"/>
</dbReference>
<dbReference type="GO" id="GO:0005634">
    <property type="term" value="C:nucleus"/>
    <property type="evidence" value="ECO:0007669"/>
    <property type="project" value="TreeGrafter"/>
</dbReference>
<evidence type="ECO:0000256" key="4">
    <source>
        <dbReference type="PROSITE-ProRule" id="PRU00146"/>
    </source>
</evidence>
<feature type="compositionally biased region" description="Low complexity" evidence="6">
    <location>
        <begin position="208"/>
        <end position="221"/>
    </location>
</feature>
<feature type="domain" description="TFIIS central" evidence="8">
    <location>
        <begin position="915"/>
        <end position="1035"/>
    </location>
</feature>
<evidence type="ECO:0000313" key="9">
    <source>
        <dbReference type="EMBL" id="ESO99187.1"/>
    </source>
</evidence>
<evidence type="ECO:0000256" key="1">
    <source>
        <dbReference type="ARBA" id="ARBA00022723"/>
    </source>
</evidence>
<feature type="compositionally biased region" description="Basic and acidic residues" evidence="6">
    <location>
        <begin position="863"/>
        <end position="879"/>
    </location>
</feature>
<feature type="compositionally biased region" description="Pro residues" evidence="6">
    <location>
        <begin position="2160"/>
        <end position="2179"/>
    </location>
</feature>
<feature type="compositionally biased region" description="Basic residues" evidence="6">
    <location>
        <begin position="880"/>
        <end position="897"/>
    </location>
</feature>
<feature type="compositionally biased region" description="Low complexity" evidence="6">
    <location>
        <begin position="809"/>
        <end position="820"/>
    </location>
</feature>
<feature type="compositionally biased region" description="Basic residues" evidence="6">
    <location>
        <begin position="594"/>
        <end position="603"/>
    </location>
</feature>
<feature type="region of interest" description="Disordered" evidence="6">
    <location>
        <begin position="1877"/>
        <end position="1903"/>
    </location>
</feature>
<dbReference type="HOGENOM" id="CLU_230752_0_0_1"/>
<feature type="compositionally biased region" description="Polar residues" evidence="6">
    <location>
        <begin position="1962"/>
        <end position="1975"/>
    </location>
</feature>
<feature type="compositionally biased region" description="Basic residues" evidence="6">
    <location>
        <begin position="540"/>
        <end position="549"/>
    </location>
</feature>
<keyword evidence="2 4" id="KW-0863">Zinc-finger</keyword>